<evidence type="ECO:0000256" key="8">
    <source>
        <dbReference type="RuleBase" id="RU000548"/>
    </source>
</evidence>
<dbReference type="PROSITE" id="PS00738">
    <property type="entry name" value="ADOHCYASE_1"/>
    <property type="match status" value="1"/>
</dbReference>
<dbReference type="GO" id="GO:0005829">
    <property type="term" value="C:cytosol"/>
    <property type="evidence" value="ECO:0007669"/>
    <property type="project" value="TreeGrafter"/>
</dbReference>
<reference evidence="12" key="2">
    <citation type="submission" date="2016-02" db="EMBL/GenBank/DDBJ databases">
        <title>Draft genome sequence of five rapidly growing Mycobacterium species.</title>
        <authorList>
            <person name="Katahira K."/>
            <person name="Gotou Y."/>
            <person name="Iida K."/>
            <person name="Ogura Y."/>
            <person name="Hayashi T."/>
        </authorList>
    </citation>
    <scope>NUCLEOTIDE SEQUENCE [LARGE SCALE GENOMIC DNA]</scope>
    <source>
        <strain evidence="12">JCM6368</strain>
    </source>
</reference>
<feature type="binding site" evidence="5 7">
    <location>
        <begin position="231"/>
        <end position="233"/>
    </location>
    <ligand>
        <name>NAD(+)</name>
        <dbReference type="ChEBI" id="CHEBI:57540"/>
    </ligand>
</feature>
<reference evidence="11 12" key="1">
    <citation type="journal article" date="2016" name="Genome Announc.">
        <title>Draft Genome Sequences of Five Rapidly Growing Mycobacterium Species, M. thermoresistibile, M. fortuitum subsp. acetamidolyticum, M. canariasense, M. brisbanense, and M. novocastrense.</title>
        <authorList>
            <person name="Katahira K."/>
            <person name="Ogura Y."/>
            <person name="Gotoh Y."/>
            <person name="Hayashi T."/>
        </authorList>
    </citation>
    <scope>NUCLEOTIDE SEQUENCE [LARGE SCALE GENOMIC DNA]</scope>
    <source>
        <strain evidence="11 12">JCM6368</strain>
    </source>
</reference>
<dbReference type="UniPathway" id="UPA00314">
    <property type="reaction ID" value="UER00076"/>
</dbReference>
<dbReference type="HAMAP" id="MF_00563">
    <property type="entry name" value="AdoHcyase"/>
    <property type="match status" value="1"/>
</dbReference>
<evidence type="ECO:0000256" key="1">
    <source>
        <dbReference type="ARBA" id="ARBA00007122"/>
    </source>
</evidence>
<feature type="domain" description="S-adenosyl-L-homocysteine hydrolase NAD binding" evidence="10">
    <location>
        <begin position="265"/>
        <end position="427"/>
    </location>
</feature>
<dbReference type="EMBL" id="BCSZ01000011">
    <property type="protein sequence ID" value="GAT01056.1"/>
    <property type="molecule type" value="Genomic_DNA"/>
</dbReference>
<dbReference type="Gene3D" id="3.40.50.1480">
    <property type="entry name" value="Adenosylhomocysteinase-like"/>
    <property type="match status" value="1"/>
</dbReference>
<dbReference type="FunFam" id="3.40.50.720:FF:000004">
    <property type="entry name" value="Adenosylhomocysteinase"/>
    <property type="match status" value="1"/>
</dbReference>
<dbReference type="GO" id="GO:0071269">
    <property type="term" value="P:L-homocysteine biosynthetic process"/>
    <property type="evidence" value="ECO:0007669"/>
    <property type="project" value="UniProtKB-UniRule"/>
</dbReference>
<feature type="binding site" evidence="7">
    <location>
        <position position="322"/>
    </location>
    <ligand>
        <name>NAD(+)</name>
        <dbReference type="ChEBI" id="CHEBI:57540"/>
    </ligand>
</feature>
<evidence type="ECO:0000256" key="9">
    <source>
        <dbReference type="RuleBase" id="RU004166"/>
    </source>
</evidence>
<feature type="binding site" evidence="5 7">
    <location>
        <position position="317"/>
    </location>
    <ligand>
        <name>NAD(+)</name>
        <dbReference type="ChEBI" id="CHEBI:57540"/>
    </ligand>
</feature>
<dbReference type="CDD" id="cd00401">
    <property type="entry name" value="SAHH"/>
    <property type="match status" value="1"/>
</dbReference>
<evidence type="ECO:0000313" key="11">
    <source>
        <dbReference type="EMBL" id="GAT01056.1"/>
    </source>
</evidence>
<feature type="binding site" evidence="5 6">
    <location>
        <position position="230"/>
    </location>
    <ligand>
        <name>substrate</name>
    </ligand>
</feature>
<name>A0A117IDF4_MYCFO</name>
<evidence type="ECO:0000256" key="5">
    <source>
        <dbReference type="HAMAP-Rule" id="MF_00563"/>
    </source>
</evidence>
<dbReference type="SUPFAM" id="SSF52283">
    <property type="entry name" value="Formate/glycerate dehydrogenase catalytic domain-like"/>
    <property type="match status" value="1"/>
</dbReference>
<comment type="caution">
    <text evidence="11">The sequence shown here is derived from an EMBL/GenBank/DDBJ whole genome shotgun (WGS) entry which is preliminary data.</text>
</comment>
<sequence>MVLPLGARVRLQAITTERGLYMTELKADSRNGIDFKVADLSLAEFGRKEIRLAEHEMPGLMALRREYHDVQPLKGARISGSLHMTVQTAVLIETLVALGAEVRWASCNIFSTQDHAAAAVVVGPHGTPEEPKGTPVFAWKGETLEEYWWAAEQMLTWEGEPANMILDDGGDATMMVLRGAQYEKAGVVPPAEEDDSAEWKVFLGVLRQRFETDKDKWTKIAESVKGVTEETTTGVLRLYQFAAAGELAFPAINVNDSVTKSKFDNKYGTRHSLIDGINRGTDVLIGGKKVLICGYGDVGKGCAESMAGQGARVQVTEIDPINALQALMDGFDVVTVEDAISQADIVVTATGNFDIILLEHMKAMKDQAILGNIGHFDNEIDMAALERSGATRLNIKPQVDQWTFGDTGKSIIVLSEGRLLNLGNATGHPSFVMSNSFSNQVIAQIELWTKNDEYDNEVYRLAKHLDEKVARIHVEALGGTLTKLTKEQAEYIGVDVDGPYKPEHYRY</sequence>
<evidence type="ECO:0000313" key="12">
    <source>
        <dbReference type="Proteomes" id="UP000069705"/>
    </source>
</evidence>
<dbReference type="PIRSF" id="PIRSF001109">
    <property type="entry name" value="Ad_hcy_hydrolase"/>
    <property type="match status" value="1"/>
</dbReference>
<comment type="subcellular location">
    <subcellularLocation>
        <location evidence="5">Cytoplasm</location>
    </subcellularLocation>
</comment>
<evidence type="ECO:0000256" key="6">
    <source>
        <dbReference type="PIRSR" id="PIRSR001109-1"/>
    </source>
</evidence>
<evidence type="ECO:0000259" key="10">
    <source>
        <dbReference type="SMART" id="SM00997"/>
    </source>
</evidence>
<feature type="binding site" evidence="7">
    <location>
        <position position="428"/>
    </location>
    <ligand>
        <name>NAD(+)</name>
        <dbReference type="ChEBI" id="CHEBI:57540"/>
    </ligand>
</feature>
<proteinExistence type="inferred from homology"/>
<dbReference type="InterPro" id="IPR036291">
    <property type="entry name" value="NAD(P)-bd_dom_sf"/>
</dbReference>
<feature type="binding site" evidence="5">
    <location>
        <position position="352"/>
    </location>
    <ligand>
        <name>NAD(+)</name>
        <dbReference type="ChEBI" id="CHEBI:57540"/>
    </ligand>
</feature>
<dbReference type="Pfam" id="PF05221">
    <property type="entry name" value="AdoHcyase"/>
    <property type="match status" value="1"/>
</dbReference>
<feature type="binding site" evidence="7">
    <location>
        <begin position="296"/>
        <end position="301"/>
    </location>
    <ligand>
        <name>NAD(+)</name>
        <dbReference type="ChEBI" id="CHEBI:57540"/>
    </ligand>
</feature>
<comment type="pathway">
    <text evidence="5 8">Amino-acid biosynthesis; L-homocysteine biosynthesis; L-homocysteine from S-adenosyl-L-homocysteine: step 1/1.</text>
</comment>
<feature type="binding site" evidence="5">
    <location>
        <position position="265"/>
    </location>
    <ligand>
        <name>NAD(+)</name>
        <dbReference type="ChEBI" id="CHEBI:57540"/>
    </ligand>
</feature>
<comment type="cofactor">
    <cofactor evidence="5 7 8">
        <name>NAD(+)</name>
        <dbReference type="ChEBI" id="CHEBI:57540"/>
    </cofactor>
    <text evidence="5 7 8">Binds 1 NAD(+) per subunit.</text>
</comment>
<dbReference type="NCBIfam" id="TIGR00936">
    <property type="entry name" value="ahcY"/>
    <property type="match status" value="1"/>
</dbReference>
<comment type="similarity">
    <text evidence="1 5 9">Belongs to the adenosylhomocysteinase family.</text>
</comment>
<dbReference type="NCBIfam" id="NF004005">
    <property type="entry name" value="PRK05476.2-3"/>
    <property type="match status" value="1"/>
</dbReference>
<feature type="binding site" evidence="5 6">
    <location>
        <position position="168"/>
    </location>
    <ligand>
        <name>substrate</name>
    </ligand>
</feature>
<comment type="catalytic activity">
    <reaction evidence="5 8">
        <text>S-adenosyl-L-homocysteine + H2O = L-homocysteine + adenosine</text>
        <dbReference type="Rhea" id="RHEA:21708"/>
        <dbReference type="ChEBI" id="CHEBI:15377"/>
        <dbReference type="ChEBI" id="CHEBI:16335"/>
        <dbReference type="ChEBI" id="CHEBI:57856"/>
        <dbReference type="ChEBI" id="CHEBI:58199"/>
        <dbReference type="EC" id="3.13.2.1"/>
    </reaction>
</comment>
<feature type="binding site" evidence="5 7">
    <location>
        <position position="421"/>
    </location>
    <ligand>
        <name>NAD(+)</name>
        <dbReference type="ChEBI" id="CHEBI:57540"/>
    </ligand>
</feature>
<organism evidence="11 12">
    <name type="scientific">Mycolicibacterium fortuitum subsp. acetamidolyticum</name>
    <dbReference type="NCBI Taxonomy" id="144550"/>
    <lineage>
        <taxon>Bacteria</taxon>
        <taxon>Bacillati</taxon>
        <taxon>Actinomycetota</taxon>
        <taxon>Actinomycetes</taxon>
        <taxon>Mycobacteriales</taxon>
        <taxon>Mycobacteriaceae</taxon>
        <taxon>Mycolicibacterium</taxon>
    </lineage>
</organism>
<feature type="binding site" evidence="5 6">
    <location>
        <position position="85"/>
    </location>
    <ligand>
        <name>substrate</name>
    </ligand>
</feature>
<keyword evidence="4 5" id="KW-0520">NAD</keyword>
<feature type="binding site" evidence="5">
    <location>
        <begin position="294"/>
        <end position="299"/>
    </location>
    <ligand>
        <name>NAD(+)</name>
        <dbReference type="ChEBI" id="CHEBI:57540"/>
    </ligand>
</feature>
<comment type="function">
    <text evidence="5">May play a key role in the regulation of the intracellular concentration of adenosylhomocysteine.</text>
</comment>
<evidence type="ECO:0000256" key="7">
    <source>
        <dbReference type="PIRSR" id="PIRSR001109-2"/>
    </source>
</evidence>
<dbReference type="SUPFAM" id="SSF51735">
    <property type="entry name" value="NAD(P)-binding Rossmann-fold domains"/>
    <property type="match status" value="1"/>
</dbReference>
<dbReference type="PANTHER" id="PTHR23420:SF0">
    <property type="entry name" value="ADENOSYLHOMOCYSTEINASE"/>
    <property type="match status" value="1"/>
</dbReference>
<dbReference type="InterPro" id="IPR000043">
    <property type="entry name" value="Adenosylhomocysteinase-like"/>
</dbReference>
<keyword evidence="5" id="KW-0963">Cytoplasm</keyword>
<dbReference type="PANTHER" id="PTHR23420">
    <property type="entry name" value="ADENOSYLHOMOCYSTEINASE"/>
    <property type="match status" value="1"/>
</dbReference>
<feature type="binding site" evidence="5 6">
    <location>
        <position position="264"/>
    </location>
    <ligand>
        <name>substrate</name>
    </ligand>
</feature>
<dbReference type="Gene3D" id="3.40.50.720">
    <property type="entry name" value="NAD(P)-binding Rossmann-like Domain"/>
    <property type="match status" value="1"/>
</dbReference>
<dbReference type="InterPro" id="IPR015878">
    <property type="entry name" value="Ado_hCys_hydrolase_NAD-bd"/>
</dbReference>
<dbReference type="InterPro" id="IPR020082">
    <property type="entry name" value="S-Ado-L-homoCys_hydrolase_CS"/>
</dbReference>
<dbReference type="GO" id="GO:0006730">
    <property type="term" value="P:one-carbon metabolic process"/>
    <property type="evidence" value="ECO:0007669"/>
    <property type="project" value="UniProtKB-UniRule"/>
</dbReference>
<protein>
    <recommendedName>
        <fullName evidence="5">Adenosylhomocysteinase</fullName>
        <ecNumber evidence="5">3.13.2.1</ecNumber>
    </recommendedName>
    <alternativeName>
        <fullName evidence="5">S-adenosyl-L-homocysteine hydrolase</fullName>
        <shortName evidence="5">AdoHcyase</shortName>
    </alternativeName>
</protein>
<dbReference type="InterPro" id="IPR042172">
    <property type="entry name" value="Adenosylhomocyst_ase-like_sf"/>
</dbReference>
<keyword evidence="3 5" id="KW-0378">Hydrolase</keyword>
<dbReference type="GO" id="GO:0004013">
    <property type="term" value="F:adenosylhomocysteinase activity"/>
    <property type="evidence" value="ECO:0007669"/>
    <property type="project" value="UniProtKB-UniRule"/>
</dbReference>
<evidence type="ECO:0000256" key="3">
    <source>
        <dbReference type="ARBA" id="ARBA00022801"/>
    </source>
</evidence>
<dbReference type="AlphaFoldDB" id="A0A117IDF4"/>
<dbReference type="PROSITE" id="PS00739">
    <property type="entry name" value="ADOHCYASE_2"/>
    <property type="match status" value="1"/>
</dbReference>
<dbReference type="SMART" id="SM00997">
    <property type="entry name" value="AdoHcyase_NAD"/>
    <property type="match status" value="1"/>
</dbReference>
<keyword evidence="2 5" id="KW-0554">One-carbon metabolism</keyword>
<dbReference type="GO" id="GO:0033353">
    <property type="term" value="P:S-adenosylmethionine cycle"/>
    <property type="evidence" value="ECO:0007669"/>
    <property type="project" value="TreeGrafter"/>
</dbReference>
<dbReference type="Pfam" id="PF00670">
    <property type="entry name" value="AdoHcyase_NAD"/>
    <property type="match status" value="1"/>
</dbReference>
<dbReference type="SMART" id="SM00996">
    <property type="entry name" value="AdoHcyase"/>
    <property type="match status" value="1"/>
</dbReference>
<gene>
    <name evidence="5" type="primary">ahcY</name>
    <name evidence="11" type="ORF">RMCFA_1170</name>
</gene>
<feature type="binding site" evidence="5 6">
    <location>
        <position position="260"/>
    </location>
    <ligand>
        <name>substrate</name>
    </ligand>
</feature>
<accession>A0A117IDF4</accession>
<feature type="binding site" evidence="5 7">
    <location>
        <begin position="373"/>
        <end position="375"/>
    </location>
    <ligand>
        <name>NAD(+)</name>
        <dbReference type="ChEBI" id="CHEBI:57540"/>
    </ligand>
</feature>
<dbReference type="Proteomes" id="UP000069705">
    <property type="component" value="Unassembled WGS sequence"/>
</dbReference>
<dbReference type="EC" id="3.13.2.1" evidence="5"/>
<evidence type="ECO:0000256" key="2">
    <source>
        <dbReference type="ARBA" id="ARBA00022563"/>
    </source>
</evidence>
<evidence type="ECO:0000256" key="4">
    <source>
        <dbReference type="ARBA" id="ARBA00023027"/>
    </source>
</evidence>